<evidence type="ECO:0000313" key="1">
    <source>
        <dbReference type="EMBL" id="MFC0625905.1"/>
    </source>
</evidence>
<comment type="caution">
    <text evidence="1">The sequence shown here is derived from an EMBL/GenBank/DDBJ whole genome shotgun (WGS) entry which is preliminary data.</text>
</comment>
<organism evidence="1 2">
    <name type="scientific">Kribbella deserti</name>
    <dbReference type="NCBI Taxonomy" id="1926257"/>
    <lineage>
        <taxon>Bacteria</taxon>
        <taxon>Bacillati</taxon>
        <taxon>Actinomycetota</taxon>
        <taxon>Actinomycetes</taxon>
        <taxon>Propionibacteriales</taxon>
        <taxon>Kribbellaceae</taxon>
        <taxon>Kribbella</taxon>
    </lineage>
</organism>
<keyword evidence="2" id="KW-1185">Reference proteome</keyword>
<gene>
    <name evidence="1" type="ORF">ACFFGN_17640</name>
</gene>
<proteinExistence type="predicted"/>
<dbReference type="SUPFAM" id="SSF160631">
    <property type="entry name" value="SMI1/KNR4-like"/>
    <property type="match status" value="1"/>
</dbReference>
<sequence>MIALDYRHPGEPTVVHVDQAADYRITPLAPNFTTFVSALTDESAFEFD</sequence>
<reference evidence="1 2" key="1">
    <citation type="submission" date="2024-09" db="EMBL/GenBank/DDBJ databases">
        <authorList>
            <person name="Sun Q."/>
            <person name="Mori K."/>
        </authorList>
    </citation>
    <scope>NUCLEOTIDE SEQUENCE [LARGE SCALE GENOMIC DNA]</scope>
    <source>
        <strain evidence="1 2">CGMCC 1.15906</strain>
    </source>
</reference>
<evidence type="ECO:0000313" key="2">
    <source>
        <dbReference type="Proteomes" id="UP001589890"/>
    </source>
</evidence>
<dbReference type="InterPro" id="IPR037883">
    <property type="entry name" value="Knr4/Smi1-like_sf"/>
</dbReference>
<accession>A0ABV6QMN4</accession>
<dbReference type="RefSeq" id="WP_380048825.1">
    <property type="nucleotide sequence ID" value="NZ_JBHLTC010000019.1"/>
</dbReference>
<evidence type="ECO:0008006" key="3">
    <source>
        <dbReference type="Google" id="ProtNLM"/>
    </source>
</evidence>
<name>A0ABV6QMN4_9ACTN</name>
<protein>
    <recommendedName>
        <fullName evidence="3">SMI1/KNR4 family protein</fullName>
    </recommendedName>
</protein>
<dbReference type="EMBL" id="JBHLTC010000019">
    <property type="protein sequence ID" value="MFC0625905.1"/>
    <property type="molecule type" value="Genomic_DNA"/>
</dbReference>
<dbReference type="Proteomes" id="UP001589890">
    <property type="component" value="Unassembled WGS sequence"/>
</dbReference>